<evidence type="ECO:0008006" key="3">
    <source>
        <dbReference type="Google" id="ProtNLM"/>
    </source>
</evidence>
<reference evidence="1 2" key="1">
    <citation type="submission" date="2018-06" db="EMBL/GenBank/DDBJ databases">
        <title>Genomic Encyclopedia of Type Strains, Phase IV (KMG-IV): sequencing the most valuable type-strain genomes for metagenomic binning, comparative biology and taxonomic classification.</title>
        <authorList>
            <person name="Goeker M."/>
        </authorList>
    </citation>
    <scope>NUCLEOTIDE SEQUENCE [LARGE SCALE GENOMIC DNA]</scope>
    <source>
        <strain evidence="1 2">DSM 27453</strain>
    </source>
</reference>
<keyword evidence="2" id="KW-1185">Reference proteome</keyword>
<name>A0ABX9FPD7_9ENTR</name>
<evidence type="ECO:0000313" key="1">
    <source>
        <dbReference type="EMBL" id="RBP06380.1"/>
    </source>
</evidence>
<sequence length="47" mass="5645">MLMQRIFFCLKLSEVTSRDPTPFFKTYLNQNVIFQNIAYLRLFIAVL</sequence>
<evidence type="ECO:0000313" key="2">
    <source>
        <dbReference type="Proteomes" id="UP000253201"/>
    </source>
</evidence>
<protein>
    <recommendedName>
        <fullName evidence="3">PheST operon leader peptide PheM</fullName>
    </recommendedName>
</protein>
<accession>A0ABX9FPD7</accession>
<organism evidence="1 2">
    <name type="scientific">Pseudocitrobacter faecalis</name>
    <dbReference type="NCBI Taxonomy" id="1398493"/>
    <lineage>
        <taxon>Bacteria</taxon>
        <taxon>Pseudomonadati</taxon>
        <taxon>Pseudomonadota</taxon>
        <taxon>Gammaproteobacteria</taxon>
        <taxon>Enterobacterales</taxon>
        <taxon>Enterobacteriaceae</taxon>
        <taxon>Pseudocitrobacter</taxon>
    </lineage>
</organism>
<proteinExistence type="predicted"/>
<dbReference type="Proteomes" id="UP000253201">
    <property type="component" value="Unassembled WGS sequence"/>
</dbReference>
<dbReference type="EMBL" id="QNRL01000013">
    <property type="protein sequence ID" value="RBP06380.1"/>
    <property type="molecule type" value="Genomic_DNA"/>
</dbReference>
<comment type="caution">
    <text evidence="1">The sequence shown here is derived from an EMBL/GenBank/DDBJ whole genome shotgun (WGS) entry which is preliminary data.</text>
</comment>
<gene>
    <name evidence="1" type="ORF">DFQ50_11380</name>
</gene>